<sequence>MIMLYTQSGCHSCMTSCFFFCPPACATGNPSESSVRFLANYTSSLKCNTRQPQFEKLVHLIEPNDTLIVTKLDRFARNTREALNLIDDLLKEKIMIKVLSLGTIDNTPIGRMIVRTLLSVAEMERDMIIERTQAGKIFARQHNPNYKEGRPKRKKDSRNMAIFEYSNSHTVKEAAEAFNISPRTVQHIKKLFR</sequence>
<evidence type="ECO:0000313" key="5">
    <source>
        <dbReference type="EMBL" id="NRO35056.1"/>
    </source>
</evidence>
<reference evidence="5" key="1">
    <citation type="submission" date="2019-09" db="EMBL/GenBank/DDBJ databases">
        <title>Comparative genomic analysis of Lactobacillus helveticus.</title>
        <authorList>
            <person name="Zhang H."/>
            <person name="Chen Y."/>
            <person name="Zhong Z."/>
        </authorList>
    </citation>
    <scope>NUCLEOTIDE SEQUENCE</scope>
    <source>
        <strain evidence="5">IMAU30003</strain>
    </source>
</reference>
<comment type="caution">
    <text evidence="5">The sequence shown here is derived from an EMBL/GenBank/DDBJ whole genome shotgun (WGS) entry which is preliminary data.</text>
</comment>
<evidence type="ECO:0000256" key="2">
    <source>
        <dbReference type="ARBA" id="ARBA00023172"/>
    </source>
</evidence>
<dbReference type="SMART" id="SM00857">
    <property type="entry name" value="Resolvase"/>
    <property type="match status" value="1"/>
</dbReference>
<dbReference type="Proteomes" id="UP000651333">
    <property type="component" value="Unassembled WGS sequence"/>
</dbReference>
<dbReference type="PANTHER" id="PTHR30461:SF2">
    <property type="entry name" value="SERINE RECOMBINASE PINE-RELATED"/>
    <property type="match status" value="1"/>
</dbReference>
<dbReference type="EMBL" id="WCHB01000039">
    <property type="protein sequence ID" value="NRO35056.1"/>
    <property type="molecule type" value="Genomic_DNA"/>
</dbReference>
<feature type="signal peptide" evidence="3">
    <location>
        <begin position="1"/>
        <end position="26"/>
    </location>
</feature>
<evidence type="ECO:0000256" key="3">
    <source>
        <dbReference type="SAM" id="SignalP"/>
    </source>
</evidence>
<dbReference type="SUPFAM" id="SSF53041">
    <property type="entry name" value="Resolvase-like"/>
    <property type="match status" value="1"/>
</dbReference>
<protein>
    <submittedName>
        <fullName evidence="5">Serine recombinase PinR</fullName>
    </submittedName>
</protein>
<dbReference type="InterPro" id="IPR006119">
    <property type="entry name" value="Resolv_N"/>
</dbReference>
<dbReference type="Pfam" id="PF00239">
    <property type="entry name" value="Resolvase"/>
    <property type="match status" value="1"/>
</dbReference>
<dbReference type="GO" id="GO:0003677">
    <property type="term" value="F:DNA binding"/>
    <property type="evidence" value="ECO:0007669"/>
    <property type="project" value="UniProtKB-KW"/>
</dbReference>
<keyword evidence="3" id="KW-0732">Signal</keyword>
<keyword evidence="1" id="KW-0238">DNA-binding</keyword>
<name>A0A9Q5G9S5_LACHE</name>
<dbReference type="InterPro" id="IPR036162">
    <property type="entry name" value="Resolvase-like_N_sf"/>
</dbReference>
<organism evidence="5 6">
    <name type="scientific">Lactobacillus helveticus</name>
    <name type="common">Lactobacillus suntoryeus</name>
    <dbReference type="NCBI Taxonomy" id="1587"/>
    <lineage>
        <taxon>Bacteria</taxon>
        <taxon>Bacillati</taxon>
        <taxon>Bacillota</taxon>
        <taxon>Bacilli</taxon>
        <taxon>Lactobacillales</taxon>
        <taxon>Lactobacillaceae</taxon>
        <taxon>Lactobacillus</taxon>
    </lineage>
</organism>
<gene>
    <name evidence="5" type="ORF">IMAU30003_01306</name>
</gene>
<keyword evidence="2" id="KW-0233">DNA recombination</keyword>
<dbReference type="AlphaFoldDB" id="A0A9Q5G9S5"/>
<dbReference type="InterPro" id="IPR050639">
    <property type="entry name" value="SSR_resolvase"/>
</dbReference>
<evidence type="ECO:0000256" key="1">
    <source>
        <dbReference type="ARBA" id="ARBA00023125"/>
    </source>
</evidence>
<dbReference type="PROSITE" id="PS51736">
    <property type="entry name" value="RECOMBINASES_3"/>
    <property type="match status" value="1"/>
</dbReference>
<evidence type="ECO:0000313" key="6">
    <source>
        <dbReference type="Proteomes" id="UP000651333"/>
    </source>
</evidence>
<proteinExistence type="predicted"/>
<feature type="chain" id="PRO_5040288973" evidence="3">
    <location>
        <begin position="27"/>
        <end position="193"/>
    </location>
</feature>
<dbReference type="Gene3D" id="3.40.50.1390">
    <property type="entry name" value="Resolvase, N-terminal catalytic domain"/>
    <property type="match status" value="1"/>
</dbReference>
<dbReference type="GO" id="GO:0000150">
    <property type="term" value="F:DNA strand exchange activity"/>
    <property type="evidence" value="ECO:0007669"/>
    <property type="project" value="InterPro"/>
</dbReference>
<feature type="domain" description="Resolvase/invertase-type recombinase catalytic" evidence="4">
    <location>
        <begin position="1"/>
        <end position="143"/>
    </location>
</feature>
<evidence type="ECO:0000259" key="4">
    <source>
        <dbReference type="PROSITE" id="PS51736"/>
    </source>
</evidence>
<dbReference type="CDD" id="cd03768">
    <property type="entry name" value="SR_ResInv"/>
    <property type="match status" value="1"/>
</dbReference>
<accession>A0A9Q5G9S5</accession>
<dbReference type="PANTHER" id="PTHR30461">
    <property type="entry name" value="DNA-INVERTASE FROM LAMBDOID PROPHAGE"/>
    <property type="match status" value="1"/>
</dbReference>